<gene>
    <name evidence="4" type="ORF">S06H3_65071</name>
</gene>
<keyword evidence="1" id="KW-0436">Ligase</keyword>
<proteinExistence type="predicted"/>
<keyword evidence="2" id="KW-0547">Nucleotide-binding</keyword>
<dbReference type="GO" id="GO:0004592">
    <property type="term" value="F:pantoate-beta-alanine ligase activity"/>
    <property type="evidence" value="ECO:0007669"/>
    <property type="project" value="InterPro"/>
</dbReference>
<keyword evidence="3" id="KW-0067">ATP-binding</keyword>
<sequence length="50" mass="5661">MVEDLNMEVEIKECAIVREPDGLAISSRNSYLSSQEREEALSLYRALKCA</sequence>
<dbReference type="Pfam" id="PF02569">
    <property type="entry name" value="Pantoate_ligase"/>
    <property type="match status" value="1"/>
</dbReference>
<evidence type="ECO:0008006" key="5">
    <source>
        <dbReference type="Google" id="ProtNLM"/>
    </source>
</evidence>
<evidence type="ECO:0000256" key="1">
    <source>
        <dbReference type="ARBA" id="ARBA00022598"/>
    </source>
</evidence>
<dbReference type="Gene3D" id="3.30.1300.10">
    <property type="entry name" value="Pantoate-beta-alanine ligase, C-terminal domain"/>
    <property type="match status" value="1"/>
</dbReference>
<dbReference type="InterPro" id="IPR042176">
    <property type="entry name" value="Pantoate_ligase_C"/>
</dbReference>
<dbReference type="SUPFAM" id="SSF52374">
    <property type="entry name" value="Nucleotidylyl transferase"/>
    <property type="match status" value="1"/>
</dbReference>
<comment type="caution">
    <text evidence="4">The sequence shown here is derived from an EMBL/GenBank/DDBJ whole genome shotgun (WGS) entry which is preliminary data.</text>
</comment>
<evidence type="ECO:0000256" key="3">
    <source>
        <dbReference type="ARBA" id="ARBA00022840"/>
    </source>
</evidence>
<dbReference type="PANTHER" id="PTHR21299">
    <property type="entry name" value="CYTIDYLATE KINASE/PANTOATE-BETA-ALANINE LIGASE"/>
    <property type="match status" value="1"/>
</dbReference>
<dbReference type="AlphaFoldDB" id="X1RE82"/>
<organism evidence="4">
    <name type="scientific">marine sediment metagenome</name>
    <dbReference type="NCBI Taxonomy" id="412755"/>
    <lineage>
        <taxon>unclassified sequences</taxon>
        <taxon>metagenomes</taxon>
        <taxon>ecological metagenomes</taxon>
    </lineage>
</organism>
<dbReference type="GO" id="GO:0015940">
    <property type="term" value="P:pantothenate biosynthetic process"/>
    <property type="evidence" value="ECO:0007669"/>
    <property type="project" value="InterPro"/>
</dbReference>
<dbReference type="PANTHER" id="PTHR21299:SF1">
    <property type="entry name" value="PANTOATE--BETA-ALANINE LIGASE"/>
    <property type="match status" value="1"/>
</dbReference>
<evidence type="ECO:0000313" key="4">
    <source>
        <dbReference type="EMBL" id="GAI65321.1"/>
    </source>
</evidence>
<protein>
    <recommendedName>
        <fullName evidence="5">Pantoate--beta-alanine ligase</fullName>
    </recommendedName>
</protein>
<evidence type="ECO:0000256" key="2">
    <source>
        <dbReference type="ARBA" id="ARBA00022741"/>
    </source>
</evidence>
<dbReference type="EMBL" id="BARV01043678">
    <property type="protein sequence ID" value="GAI65321.1"/>
    <property type="molecule type" value="Genomic_DNA"/>
</dbReference>
<accession>X1RE82</accession>
<dbReference type="GO" id="GO:0005829">
    <property type="term" value="C:cytosol"/>
    <property type="evidence" value="ECO:0007669"/>
    <property type="project" value="TreeGrafter"/>
</dbReference>
<reference evidence="4" key="1">
    <citation type="journal article" date="2014" name="Front. Microbiol.">
        <title>High frequency of phylogenetically diverse reductive dehalogenase-homologous genes in deep subseafloor sedimentary metagenomes.</title>
        <authorList>
            <person name="Kawai M."/>
            <person name="Futagami T."/>
            <person name="Toyoda A."/>
            <person name="Takaki Y."/>
            <person name="Nishi S."/>
            <person name="Hori S."/>
            <person name="Arai W."/>
            <person name="Tsubouchi T."/>
            <person name="Morono Y."/>
            <person name="Uchiyama I."/>
            <person name="Ito T."/>
            <person name="Fujiyama A."/>
            <person name="Inagaki F."/>
            <person name="Takami H."/>
        </authorList>
    </citation>
    <scope>NUCLEOTIDE SEQUENCE</scope>
    <source>
        <strain evidence="4">Expedition CK06-06</strain>
    </source>
</reference>
<feature type="non-terminal residue" evidence="4">
    <location>
        <position position="50"/>
    </location>
</feature>
<dbReference type="InterPro" id="IPR003721">
    <property type="entry name" value="Pantoate_ligase"/>
</dbReference>
<name>X1RE82_9ZZZZ</name>
<dbReference type="GO" id="GO:0005524">
    <property type="term" value="F:ATP binding"/>
    <property type="evidence" value="ECO:0007669"/>
    <property type="project" value="UniProtKB-KW"/>
</dbReference>